<keyword evidence="2" id="KW-1185">Reference proteome</keyword>
<dbReference type="AlphaFoldDB" id="A0A669EDY9"/>
<reference evidence="2" key="1">
    <citation type="submission" date="2012-01" db="EMBL/GenBank/DDBJ databases">
        <title>The Genome Sequence of Oreochromis niloticus (Nile Tilapia).</title>
        <authorList>
            <consortium name="Broad Institute Genome Assembly Team"/>
            <consortium name="Broad Institute Sequencing Platform"/>
            <person name="Di Palma F."/>
            <person name="Johnson J."/>
            <person name="Lander E.S."/>
            <person name="Lindblad-Toh K."/>
        </authorList>
    </citation>
    <scope>NUCLEOTIDE SEQUENCE [LARGE SCALE GENOMIC DNA]</scope>
</reference>
<protein>
    <submittedName>
        <fullName evidence="1">Uncharacterized protein</fullName>
    </submittedName>
</protein>
<accession>A0A669EDY9</accession>
<sequence>MCTTLFAGSLFYEGLSKRLNEQSKRCHAITKFSPTRMVILFPFALLMMCCGNTRRYLQVMLYNTGRFISRVFVFPTPNCQNKQKRGFNQNMNYWLCLSRKKKIL</sequence>
<reference evidence="1" key="2">
    <citation type="submission" date="2025-08" db="UniProtKB">
        <authorList>
            <consortium name="Ensembl"/>
        </authorList>
    </citation>
    <scope>IDENTIFICATION</scope>
</reference>
<name>A0A669EDY9_ORENI</name>
<evidence type="ECO:0000313" key="1">
    <source>
        <dbReference type="Ensembl" id="ENSONIP00000070993.1"/>
    </source>
</evidence>
<dbReference type="Proteomes" id="UP000005207">
    <property type="component" value="Linkage group LG7"/>
</dbReference>
<evidence type="ECO:0000313" key="2">
    <source>
        <dbReference type="Proteomes" id="UP000005207"/>
    </source>
</evidence>
<proteinExistence type="predicted"/>
<organism evidence="1 2">
    <name type="scientific">Oreochromis niloticus</name>
    <name type="common">Nile tilapia</name>
    <name type="synonym">Tilapia nilotica</name>
    <dbReference type="NCBI Taxonomy" id="8128"/>
    <lineage>
        <taxon>Eukaryota</taxon>
        <taxon>Metazoa</taxon>
        <taxon>Chordata</taxon>
        <taxon>Craniata</taxon>
        <taxon>Vertebrata</taxon>
        <taxon>Euteleostomi</taxon>
        <taxon>Actinopterygii</taxon>
        <taxon>Neopterygii</taxon>
        <taxon>Teleostei</taxon>
        <taxon>Neoteleostei</taxon>
        <taxon>Acanthomorphata</taxon>
        <taxon>Ovalentaria</taxon>
        <taxon>Cichlomorphae</taxon>
        <taxon>Cichliformes</taxon>
        <taxon>Cichlidae</taxon>
        <taxon>African cichlids</taxon>
        <taxon>Pseudocrenilabrinae</taxon>
        <taxon>Oreochromini</taxon>
        <taxon>Oreochromis</taxon>
    </lineage>
</organism>
<dbReference type="InParanoid" id="A0A669EDY9"/>
<reference evidence="1" key="3">
    <citation type="submission" date="2025-09" db="UniProtKB">
        <authorList>
            <consortium name="Ensembl"/>
        </authorList>
    </citation>
    <scope>IDENTIFICATION</scope>
</reference>
<dbReference type="Ensembl" id="ENSONIT00000086603.1">
    <property type="protein sequence ID" value="ENSONIP00000070993.1"/>
    <property type="gene ID" value="ENSONIG00000029523.1"/>
</dbReference>